<comment type="subcellular location">
    <subcellularLocation>
        <location evidence="1">Cell membrane</location>
        <topology evidence="1">Multi-pass membrane protein</topology>
    </subcellularLocation>
</comment>
<name>A0A2G5FLL8_9PSED</name>
<accession>A0A2G5FLL8</accession>
<keyword evidence="3 6" id="KW-0812">Transmembrane</keyword>
<dbReference type="InterPro" id="IPR011701">
    <property type="entry name" value="MFS"/>
</dbReference>
<dbReference type="Pfam" id="PF07690">
    <property type="entry name" value="MFS_1"/>
    <property type="match status" value="1"/>
</dbReference>
<sequence length="389" mass="38914">MNRGLFFGATGFGLIAICYGFARFAFGLFLPQIEADLVLPDAVGGLIAGGSFLGYCLAIILAAQLTERIGARAVAVCAALVAALGMLGIALAPTAAWLAAAVLLAGMSTGLASPPMAAAVAAVIEPRRQDATNTLINAGTSAGVILCGPVALLLGAEWRLAYTVFACSAFALALFACICVPDTARSQGPVTKAGPLFSHTLKRLVVASLLMGAASTALWSFGSQIVAQRLSWGSAGSGLLWVVIGAAGIAGAGAGSLIARLGVDWANRLCLGALAAAITLVGMGSAPALTLLGGALFGAAYITLSGIYLVWGVAALPERPATGLTVAFLSIAIGQTLGAPVFGLLMSRLGMDNIVCLFSLLALAAGVMRSTVAETVPSSPIGCAEKGPH</sequence>
<evidence type="ECO:0000256" key="2">
    <source>
        <dbReference type="ARBA" id="ARBA00022475"/>
    </source>
</evidence>
<evidence type="ECO:0000313" key="9">
    <source>
        <dbReference type="Proteomes" id="UP000229504"/>
    </source>
</evidence>
<feature type="transmembrane region" description="Helical" evidence="6">
    <location>
        <begin position="97"/>
        <end position="123"/>
    </location>
</feature>
<dbReference type="SUPFAM" id="SSF103473">
    <property type="entry name" value="MFS general substrate transporter"/>
    <property type="match status" value="1"/>
</dbReference>
<keyword evidence="2" id="KW-1003">Cell membrane</keyword>
<dbReference type="Proteomes" id="UP000229504">
    <property type="component" value="Unassembled WGS sequence"/>
</dbReference>
<feature type="transmembrane region" description="Helical" evidence="6">
    <location>
        <begin position="295"/>
        <end position="316"/>
    </location>
</feature>
<keyword evidence="5 6" id="KW-0472">Membrane</keyword>
<comment type="caution">
    <text evidence="8">The sequence shown here is derived from an EMBL/GenBank/DDBJ whole genome shotgun (WGS) entry which is preliminary data.</text>
</comment>
<dbReference type="GO" id="GO:0022857">
    <property type="term" value="F:transmembrane transporter activity"/>
    <property type="evidence" value="ECO:0007669"/>
    <property type="project" value="InterPro"/>
</dbReference>
<dbReference type="EMBL" id="NIQU01000004">
    <property type="protein sequence ID" value="PIA68864.1"/>
    <property type="molecule type" value="Genomic_DNA"/>
</dbReference>
<proteinExistence type="predicted"/>
<evidence type="ECO:0000256" key="4">
    <source>
        <dbReference type="ARBA" id="ARBA00022989"/>
    </source>
</evidence>
<dbReference type="GO" id="GO:0005886">
    <property type="term" value="C:plasma membrane"/>
    <property type="evidence" value="ECO:0007669"/>
    <property type="project" value="UniProtKB-SubCell"/>
</dbReference>
<reference evidence="9" key="1">
    <citation type="submission" date="2017-06" db="EMBL/GenBank/DDBJ databases">
        <authorList>
            <person name="Rastogi G."/>
            <person name="Vaishampayan P."/>
            <person name="Seuylemezian A."/>
        </authorList>
    </citation>
    <scope>NUCLEOTIDE SEQUENCE [LARGE SCALE GENOMIC DNA]</scope>
    <source>
        <strain evidence="9">PI11</strain>
    </source>
</reference>
<dbReference type="InterPro" id="IPR020846">
    <property type="entry name" value="MFS_dom"/>
</dbReference>
<dbReference type="AlphaFoldDB" id="A0A2G5FLL8"/>
<evidence type="ECO:0000259" key="7">
    <source>
        <dbReference type="PROSITE" id="PS50850"/>
    </source>
</evidence>
<dbReference type="InterPro" id="IPR050189">
    <property type="entry name" value="MFS_Efflux_Transporters"/>
</dbReference>
<keyword evidence="4 6" id="KW-1133">Transmembrane helix</keyword>
<dbReference type="InterPro" id="IPR036259">
    <property type="entry name" value="MFS_trans_sf"/>
</dbReference>
<dbReference type="PANTHER" id="PTHR43124">
    <property type="entry name" value="PURINE EFFLUX PUMP PBUE"/>
    <property type="match status" value="1"/>
</dbReference>
<evidence type="ECO:0000256" key="6">
    <source>
        <dbReference type="SAM" id="Phobius"/>
    </source>
</evidence>
<feature type="transmembrane region" description="Helical" evidence="6">
    <location>
        <begin position="42"/>
        <end position="62"/>
    </location>
</feature>
<feature type="domain" description="Major facilitator superfamily (MFS) profile" evidence="7">
    <location>
        <begin position="1"/>
        <end position="377"/>
    </location>
</feature>
<feature type="transmembrane region" description="Helical" evidence="6">
    <location>
        <begin position="69"/>
        <end position="91"/>
    </location>
</feature>
<evidence type="ECO:0000256" key="3">
    <source>
        <dbReference type="ARBA" id="ARBA00022692"/>
    </source>
</evidence>
<gene>
    <name evidence="8" type="ORF">CDO35_11105</name>
</gene>
<feature type="transmembrane region" description="Helical" evidence="6">
    <location>
        <begin position="135"/>
        <end position="154"/>
    </location>
</feature>
<feature type="transmembrane region" description="Helical" evidence="6">
    <location>
        <begin position="201"/>
        <end position="219"/>
    </location>
</feature>
<dbReference type="RefSeq" id="WP_099524777.1">
    <property type="nucleotide sequence ID" value="NZ_NIQU01000004.1"/>
</dbReference>
<protein>
    <submittedName>
        <fullName evidence="8">MFS transporter</fullName>
    </submittedName>
</protein>
<evidence type="ECO:0000256" key="1">
    <source>
        <dbReference type="ARBA" id="ARBA00004651"/>
    </source>
</evidence>
<dbReference type="PROSITE" id="PS50850">
    <property type="entry name" value="MFS"/>
    <property type="match status" value="1"/>
</dbReference>
<dbReference type="Gene3D" id="1.20.1250.20">
    <property type="entry name" value="MFS general substrate transporter like domains"/>
    <property type="match status" value="1"/>
</dbReference>
<evidence type="ECO:0000256" key="5">
    <source>
        <dbReference type="ARBA" id="ARBA00023136"/>
    </source>
</evidence>
<feature type="transmembrane region" description="Helical" evidence="6">
    <location>
        <begin position="323"/>
        <end position="345"/>
    </location>
</feature>
<feature type="transmembrane region" description="Helical" evidence="6">
    <location>
        <begin position="5"/>
        <end position="30"/>
    </location>
</feature>
<organism evidence="8 9">
    <name type="scientific">Pseudomonas sediminis</name>
    <dbReference type="NCBI Taxonomy" id="1691904"/>
    <lineage>
        <taxon>Bacteria</taxon>
        <taxon>Pseudomonadati</taxon>
        <taxon>Pseudomonadota</taxon>
        <taxon>Gammaproteobacteria</taxon>
        <taxon>Pseudomonadales</taxon>
        <taxon>Pseudomonadaceae</taxon>
        <taxon>Pseudomonas</taxon>
    </lineage>
</organism>
<evidence type="ECO:0000313" key="8">
    <source>
        <dbReference type="EMBL" id="PIA68864.1"/>
    </source>
</evidence>
<feature type="transmembrane region" description="Helical" evidence="6">
    <location>
        <begin position="239"/>
        <end position="259"/>
    </location>
</feature>
<dbReference type="PANTHER" id="PTHR43124:SF3">
    <property type="entry name" value="CHLORAMPHENICOL EFFLUX PUMP RV0191"/>
    <property type="match status" value="1"/>
</dbReference>
<feature type="transmembrane region" description="Helical" evidence="6">
    <location>
        <begin position="160"/>
        <end position="180"/>
    </location>
</feature>
<feature type="transmembrane region" description="Helical" evidence="6">
    <location>
        <begin position="271"/>
        <end position="289"/>
    </location>
</feature>